<dbReference type="InterPro" id="IPR043752">
    <property type="entry name" value="DUF5697"/>
</dbReference>
<name>A0ABS6FAK0_9FIRM</name>
<reference evidence="1 2" key="1">
    <citation type="submission" date="2021-06" db="EMBL/GenBank/DDBJ databases">
        <authorList>
            <person name="Sun Q."/>
            <person name="Li D."/>
        </authorList>
    </citation>
    <scope>NUCLEOTIDE SEQUENCE [LARGE SCALE GENOMIC DNA]</scope>
    <source>
        <strain evidence="1 2">MSJ-2</strain>
    </source>
</reference>
<accession>A0ABS6FAK0</accession>
<gene>
    <name evidence="1" type="ORF">KQI82_05440</name>
</gene>
<evidence type="ECO:0000313" key="2">
    <source>
        <dbReference type="Proteomes" id="UP000787672"/>
    </source>
</evidence>
<keyword evidence="2" id="KW-1185">Reference proteome</keyword>
<sequence>MLLSNQQKYILEILKEFKYLRVRQLYALVQAHYRTQGIKIDERRMEIMLRQMRTGTNYVWLRGDVVSYGDRRIDPRLLEALDVMLELTKAQPGFYSKDGLHEPFLLRFTGNGKGVGYLFSVAWLDAATRIAAVPRMKGERIIWISESGSFGEINLPRHHFFAARQENGTHRFFGSNEPEKI</sequence>
<dbReference type="Pfam" id="PF18954">
    <property type="entry name" value="DUF5697"/>
    <property type="match status" value="1"/>
</dbReference>
<dbReference type="Proteomes" id="UP000787672">
    <property type="component" value="Unassembled WGS sequence"/>
</dbReference>
<protein>
    <recommendedName>
        <fullName evidence="3">WYL domain-containing protein</fullName>
    </recommendedName>
</protein>
<proteinExistence type="predicted"/>
<evidence type="ECO:0008006" key="3">
    <source>
        <dbReference type="Google" id="ProtNLM"/>
    </source>
</evidence>
<dbReference type="RefSeq" id="WP_216631857.1">
    <property type="nucleotide sequence ID" value="NZ_JAHLQN010000001.1"/>
</dbReference>
<dbReference type="EMBL" id="JAHLQN010000001">
    <property type="protein sequence ID" value="MBU5626365.1"/>
    <property type="molecule type" value="Genomic_DNA"/>
</dbReference>
<evidence type="ECO:0000313" key="1">
    <source>
        <dbReference type="EMBL" id="MBU5626365.1"/>
    </source>
</evidence>
<comment type="caution">
    <text evidence="1">The sequence shown here is derived from an EMBL/GenBank/DDBJ whole genome shotgun (WGS) entry which is preliminary data.</text>
</comment>
<organism evidence="1 2">
    <name type="scientific">Dysosmobacter acutus</name>
    <dbReference type="NCBI Taxonomy" id="2841504"/>
    <lineage>
        <taxon>Bacteria</taxon>
        <taxon>Bacillati</taxon>
        <taxon>Bacillota</taxon>
        <taxon>Clostridia</taxon>
        <taxon>Eubacteriales</taxon>
        <taxon>Oscillospiraceae</taxon>
        <taxon>Dysosmobacter</taxon>
    </lineage>
</organism>